<protein>
    <recommendedName>
        <fullName evidence="8">P/Homo B domain-containing protein</fullName>
    </recommendedName>
</protein>
<dbReference type="Gene3D" id="3.10.170.10">
    <property type="match status" value="1"/>
</dbReference>
<dbReference type="Gene3D" id="1.10.390.10">
    <property type="entry name" value="Neutral Protease Domain 2"/>
    <property type="match status" value="1"/>
</dbReference>
<comment type="similarity">
    <text evidence="1">Belongs to the peptidase M4 family.</text>
</comment>
<proteinExistence type="inferred from homology"/>
<dbReference type="GO" id="GO:0006508">
    <property type="term" value="P:proteolysis"/>
    <property type="evidence" value="ECO:0007669"/>
    <property type="project" value="UniProtKB-KW"/>
</dbReference>
<keyword evidence="2" id="KW-0645">Protease</keyword>
<dbReference type="SUPFAM" id="SSF49785">
    <property type="entry name" value="Galactose-binding domain-like"/>
    <property type="match status" value="2"/>
</dbReference>
<evidence type="ECO:0000256" key="3">
    <source>
        <dbReference type="ARBA" id="ARBA00022723"/>
    </source>
</evidence>
<dbReference type="InterPro" id="IPR011096">
    <property type="entry name" value="FTP_domain"/>
</dbReference>
<evidence type="ECO:0000256" key="5">
    <source>
        <dbReference type="ARBA" id="ARBA00022801"/>
    </source>
</evidence>
<feature type="domain" description="P/Homo B" evidence="8">
    <location>
        <begin position="659"/>
        <end position="784"/>
    </location>
</feature>
<dbReference type="PANTHER" id="PTHR33794:SF1">
    <property type="entry name" value="BACILLOLYSIN"/>
    <property type="match status" value="1"/>
</dbReference>
<dbReference type="InterPro" id="IPR013856">
    <property type="entry name" value="Peptidase_M4_domain"/>
</dbReference>
<evidence type="ECO:0000313" key="10">
    <source>
        <dbReference type="Proteomes" id="UP000600774"/>
    </source>
</evidence>
<dbReference type="GO" id="GO:0004252">
    <property type="term" value="F:serine-type endopeptidase activity"/>
    <property type="evidence" value="ECO:0007669"/>
    <property type="project" value="InterPro"/>
</dbReference>
<dbReference type="InterPro" id="IPR002884">
    <property type="entry name" value="P_dom"/>
</dbReference>
<dbReference type="InterPro" id="IPR001570">
    <property type="entry name" value="Peptidase_M4_C_domain"/>
</dbReference>
<dbReference type="InterPro" id="IPR023612">
    <property type="entry name" value="Peptidase_M4"/>
</dbReference>
<keyword evidence="4" id="KW-0732">Signal</keyword>
<dbReference type="EMBL" id="DUJU01000022">
    <property type="protein sequence ID" value="HIH92823.1"/>
    <property type="molecule type" value="Genomic_DNA"/>
</dbReference>
<evidence type="ECO:0000256" key="1">
    <source>
        <dbReference type="ARBA" id="ARBA00009388"/>
    </source>
</evidence>
<organism evidence="9 10">
    <name type="scientific">Methanosarcina acetivorans</name>
    <dbReference type="NCBI Taxonomy" id="2214"/>
    <lineage>
        <taxon>Archaea</taxon>
        <taxon>Methanobacteriati</taxon>
        <taxon>Methanobacteriota</taxon>
        <taxon>Stenosarchaea group</taxon>
        <taxon>Methanomicrobia</taxon>
        <taxon>Methanosarcinales</taxon>
        <taxon>Methanosarcinaceae</taxon>
        <taxon>Methanosarcina</taxon>
    </lineage>
</organism>
<dbReference type="InterPro" id="IPR050728">
    <property type="entry name" value="Zinc_Metalloprotease_M4"/>
</dbReference>
<dbReference type="InterPro" id="IPR008979">
    <property type="entry name" value="Galactose-bd-like_sf"/>
</dbReference>
<evidence type="ECO:0000256" key="6">
    <source>
        <dbReference type="ARBA" id="ARBA00022833"/>
    </source>
</evidence>
<evidence type="ECO:0000313" key="9">
    <source>
        <dbReference type="EMBL" id="HIH92823.1"/>
    </source>
</evidence>
<sequence length="786" mass="89185">MANMRGLSKKQAKSVEKLKEIDPESEIFWDSRMKIPKFIKGTLSKPSAENPETIATKFLEEYRALPDMQPGLDENLEFFCADTDFSGFHHVIFLQHVEGIPVFEGSVQVHINPAGEVIAYKDFRLTEVPVVLEPKIKREEAIEIVRRDIGSERAVTVPRSRLMLFRDGETRFPTNDFQLNKLHLKKPRLNKLHLVWQVESIFAKGFAGKFHFIDAHTGEQLYTFSQIRSALFRKTYTAKNESILPGELLSENRMATDEVARAAHENMGIVYDYYKNTFGRESYDNKGSPLVSSVHFLLNYNNSFWSDYHKQLVFGDGDGFRWRPMAFALDIVAHELTHAVAGQTARFVYSEEAGALDESFADVFATFISNEGKIKNWEIGEGVYTPFHPGDALRDLSDPPRFGQPDHIDNYVRLAPGEIPDLHKNQAGYIHLNSGILNKAAYLTIKGGTHYGIKVKGISRARAEKIYYLALTAYLCSATLSRWRFREARYALLNACRQLYGEKGPEYAAIKNAWAAVGLGKPEDLGDRFLVEKEAFPGVPIPDVSPDGILSSIYVPEDGLVKDIRVSVNIEHPYLRDLRLTLFTPVGKRIVLHDRLARRDRSLVRTYNPGSVPALETCIGERAWGRWNLKVEDLAREHTGSFHSWGIKFLIRKVEKEELKREIFPFLNVPDDDPKGLESFIEVERRGKIVSFEVSLEITHPSIGELKAVLVMPSGEELLLHNRTGYGKRDLKKTFSTESDEVLLPAVNKEMKGVWTLKLTDQAAGNEGSLDIWGLCIKYESDPEFL</sequence>
<dbReference type="AlphaFoldDB" id="A0A832W768"/>
<dbReference type="GO" id="GO:0004222">
    <property type="term" value="F:metalloendopeptidase activity"/>
    <property type="evidence" value="ECO:0007669"/>
    <property type="project" value="InterPro"/>
</dbReference>
<dbReference type="PROSITE" id="PS51829">
    <property type="entry name" value="P_HOMO_B"/>
    <property type="match status" value="2"/>
</dbReference>
<name>A0A832W768_9EURY</name>
<gene>
    <name evidence="9" type="ORF">HA338_01870</name>
</gene>
<keyword evidence="6" id="KW-0862">Zinc</keyword>
<evidence type="ECO:0000259" key="8">
    <source>
        <dbReference type="PROSITE" id="PS51829"/>
    </source>
</evidence>
<evidence type="ECO:0000256" key="2">
    <source>
        <dbReference type="ARBA" id="ARBA00022670"/>
    </source>
</evidence>
<dbReference type="Pfam" id="PF02868">
    <property type="entry name" value="Peptidase_M4_C"/>
    <property type="match status" value="1"/>
</dbReference>
<dbReference type="Gene3D" id="2.60.120.260">
    <property type="entry name" value="Galactose-binding domain-like"/>
    <property type="match status" value="2"/>
</dbReference>
<keyword evidence="3" id="KW-0479">Metal-binding</keyword>
<accession>A0A832W768</accession>
<reference evidence="9" key="1">
    <citation type="journal article" date="2020" name="bioRxiv">
        <title>A rank-normalized archaeal taxonomy based on genome phylogeny resolves widespread incomplete and uneven classifications.</title>
        <authorList>
            <person name="Rinke C."/>
            <person name="Chuvochina M."/>
            <person name="Mussig A.J."/>
            <person name="Chaumeil P.-A."/>
            <person name="Waite D.W."/>
            <person name="Whitman W.B."/>
            <person name="Parks D.H."/>
            <person name="Hugenholtz P."/>
        </authorList>
    </citation>
    <scope>NUCLEOTIDE SEQUENCE</scope>
    <source>
        <strain evidence="9">UBA8876</strain>
    </source>
</reference>
<dbReference type="CDD" id="cd09597">
    <property type="entry name" value="M4_TLP"/>
    <property type="match status" value="1"/>
</dbReference>
<keyword evidence="5" id="KW-0378">Hydrolase</keyword>
<feature type="domain" description="P/Homo B" evidence="8">
    <location>
        <begin position="520"/>
        <end position="658"/>
    </location>
</feature>
<dbReference type="PANTHER" id="PTHR33794">
    <property type="entry name" value="BACILLOLYSIN"/>
    <property type="match status" value="1"/>
</dbReference>
<dbReference type="SUPFAM" id="SSF55486">
    <property type="entry name" value="Metalloproteases ('zincins'), catalytic domain"/>
    <property type="match status" value="1"/>
</dbReference>
<evidence type="ECO:0000256" key="4">
    <source>
        <dbReference type="ARBA" id="ARBA00022729"/>
    </source>
</evidence>
<dbReference type="Proteomes" id="UP000600774">
    <property type="component" value="Unassembled WGS sequence"/>
</dbReference>
<dbReference type="Pfam" id="PF01447">
    <property type="entry name" value="Peptidase_M4"/>
    <property type="match status" value="1"/>
</dbReference>
<dbReference type="Pfam" id="PF07504">
    <property type="entry name" value="FTP"/>
    <property type="match status" value="1"/>
</dbReference>
<dbReference type="GO" id="GO:0046872">
    <property type="term" value="F:metal ion binding"/>
    <property type="evidence" value="ECO:0007669"/>
    <property type="project" value="UniProtKB-KW"/>
</dbReference>
<evidence type="ECO:0000256" key="7">
    <source>
        <dbReference type="ARBA" id="ARBA00023049"/>
    </source>
</evidence>
<dbReference type="PRINTS" id="PR00730">
    <property type="entry name" value="THERMOLYSIN"/>
</dbReference>
<dbReference type="Pfam" id="PF01483">
    <property type="entry name" value="P_proprotein"/>
    <property type="match status" value="2"/>
</dbReference>
<comment type="caution">
    <text evidence="9">The sequence shown here is derived from an EMBL/GenBank/DDBJ whole genome shotgun (WGS) entry which is preliminary data.</text>
</comment>
<dbReference type="InterPro" id="IPR027268">
    <property type="entry name" value="Peptidase_M4/M1_CTD_sf"/>
</dbReference>
<keyword evidence="7" id="KW-0482">Metalloprotease</keyword>